<dbReference type="InterPro" id="IPR013094">
    <property type="entry name" value="AB_hydrolase_3"/>
</dbReference>
<proteinExistence type="predicted"/>
<dbReference type="PANTHER" id="PTHR48081">
    <property type="entry name" value="AB HYDROLASE SUPERFAMILY PROTEIN C4A8.06C"/>
    <property type="match status" value="1"/>
</dbReference>
<dbReference type="EMBL" id="JAPIUZ010000013">
    <property type="protein sequence ID" value="MCX2564769.1"/>
    <property type="molecule type" value="Genomic_DNA"/>
</dbReference>
<comment type="caution">
    <text evidence="3">The sequence shown here is derived from an EMBL/GenBank/DDBJ whole genome shotgun (WGS) entry which is preliminary data.</text>
</comment>
<accession>A0ABT3QHM4</accession>
<dbReference type="PANTHER" id="PTHR48081:SF8">
    <property type="entry name" value="ALPHA_BETA HYDROLASE FOLD-3 DOMAIN-CONTAINING PROTEIN-RELATED"/>
    <property type="match status" value="1"/>
</dbReference>
<keyword evidence="4" id="KW-1185">Reference proteome</keyword>
<reference evidence="3 4" key="1">
    <citation type="submission" date="2022-11" db="EMBL/GenBank/DDBJ databases">
        <title>Genome sequencing of Acetobacter type strain.</title>
        <authorList>
            <person name="Heo J."/>
            <person name="Lee D."/>
            <person name="Han B.-H."/>
            <person name="Hong S.-B."/>
            <person name="Kwon S.-W."/>
        </authorList>
    </citation>
    <scope>NUCLEOTIDE SEQUENCE [LARGE SCALE GENOMIC DNA]</scope>
    <source>
        <strain evidence="3 4">KACC 21253</strain>
    </source>
</reference>
<dbReference type="InterPro" id="IPR029058">
    <property type="entry name" value="AB_hydrolase_fold"/>
</dbReference>
<evidence type="ECO:0000256" key="1">
    <source>
        <dbReference type="ARBA" id="ARBA00022801"/>
    </source>
</evidence>
<evidence type="ECO:0000313" key="4">
    <source>
        <dbReference type="Proteomes" id="UP001301152"/>
    </source>
</evidence>
<keyword evidence="1 3" id="KW-0378">Hydrolase</keyword>
<protein>
    <submittedName>
        <fullName evidence="3">Alpha/beta hydrolase fold domain-containing protein</fullName>
    </submittedName>
</protein>
<gene>
    <name evidence="3" type="ORF">OQ497_12590</name>
</gene>
<evidence type="ECO:0000313" key="3">
    <source>
        <dbReference type="EMBL" id="MCX2564769.1"/>
    </source>
</evidence>
<dbReference type="SUPFAM" id="SSF53474">
    <property type="entry name" value="alpha/beta-Hydrolases"/>
    <property type="match status" value="1"/>
</dbReference>
<dbReference type="RefSeq" id="WP_198911792.1">
    <property type="nucleotide sequence ID" value="NZ_JAPIUZ010000013.1"/>
</dbReference>
<dbReference type="Proteomes" id="UP001301152">
    <property type="component" value="Unassembled WGS sequence"/>
</dbReference>
<dbReference type="Gene3D" id="3.40.50.1820">
    <property type="entry name" value="alpha/beta hydrolase"/>
    <property type="match status" value="1"/>
</dbReference>
<name>A0ABT3QHM4_9PROT</name>
<evidence type="ECO:0000259" key="2">
    <source>
        <dbReference type="Pfam" id="PF07859"/>
    </source>
</evidence>
<dbReference type="GO" id="GO:0016787">
    <property type="term" value="F:hydrolase activity"/>
    <property type="evidence" value="ECO:0007669"/>
    <property type="project" value="UniProtKB-KW"/>
</dbReference>
<dbReference type="Pfam" id="PF07859">
    <property type="entry name" value="Abhydrolase_3"/>
    <property type="match status" value="1"/>
</dbReference>
<dbReference type="InterPro" id="IPR050300">
    <property type="entry name" value="GDXG_lipolytic_enzyme"/>
</dbReference>
<organism evidence="3 4">
    <name type="scientific">Acetobacter thailandicus</name>
    <dbReference type="NCBI Taxonomy" id="1502842"/>
    <lineage>
        <taxon>Bacteria</taxon>
        <taxon>Pseudomonadati</taxon>
        <taxon>Pseudomonadota</taxon>
        <taxon>Alphaproteobacteria</taxon>
        <taxon>Acetobacterales</taxon>
        <taxon>Acetobacteraceae</taxon>
        <taxon>Acetobacter</taxon>
    </lineage>
</organism>
<sequence>MRVSKDMISPDLRKGYYAGRLIAHLYHHQWFARFALNMARKFMAGKNTDGLVCEQRYIKIPGSASPLRIRIYKPEHVSGPLPAMLYLHGGGYMTNIPEMFAASFSAFIAAHPCIIVAPDYRKSVEAPFPAAFDDCYNTLLWMKENAAALGAVDEQFIVAGDSAGGGLTASVVLKVTDTNDVKIAFQIPLYPMIDDRQNTSSCLDSNAPVWDAINNRLGWELYLKGAASPTSPYAAPSRADDYSRLPPTITFVGSIEAFRDETVSYVERLREHNIPVAFREFEGAFHAFDYFFPKTEIAKQATSFLLQSYKEYVTRYFS</sequence>
<feature type="domain" description="Alpha/beta hydrolase fold-3" evidence="2">
    <location>
        <begin position="84"/>
        <end position="288"/>
    </location>
</feature>